<dbReference type="Proteomes" id="UP000253940">
    <property type="component" value="Chromosome"/>
</dbReference>
<keyword evidence="2" id="KW-1185">Reference proteome</keyword>
<accession>A0A345P6F6</accession>
<organism evidence="1 2">
    <name type="scientific">Aquirhabdus parva</name>
    <dbReference type="NCBI Taxonomy" id="2283318"/>
    <lineage>
        <taxon>Bacteria</taxon>
        <taxon>Pseudomonadati</taxon>
        <taxon>Pseudomonadota</taxon>
        <taxon>Gammaproteobacteria</taxon>
        <taxon>Moraxellales</taxon>
        <taxon>Moraxellaceae</taxon>
        <taxon>Aquirhabdus</taxon>
    </lineage>
</organism>
<dbReference type="RefSeq" id="WP_114898975.1">
    <property type="nucleotide sequence ID" value="NZ_CP031222.1"/>
</dbReference>
<name>A0A345P6F6_9GAMM</name>
<dbReference type="KEGG" id="mbah:HYN46_08455"/>
<gene>
    <name evidence="1" type="ORF">HYN46_08455</name>
</gene>
<reference evidence="1 2" key="1">
    <citation type="submission" date="2018-07" db="EMBL/GenBank/DDBJ databases">
        <title>Genome sequencing of Moraxellaceae gen. HYN0046.</title>
        <authorList>
            <person name="Kim M."/>
            <person name="Yi H."/>
        </authorList>
    </citation>
    <scope>NUCLEOTIDE SEQUENCE [LARGE SCALE GENOMIC DNA]</scope>
    <source>
        <strain evidence="1 2">HYN0046</strain>
    </source>
</reference>
<evidence type="ECO:0000313" key="1">
    <source>
        <dbReference type="EMBL" id="AXI02865.1"/>
    </source>
</evidence>
<proteinExistence type="predicted"/>
<sequence length="107" mass="12347">MDLIYKTFSFVLGGETDCVIIFYSPHDKNFEARICKTVEFLVKGLYGVRGFPSINWYVADESQKDYGLKAISLLRMSGRSFRVEFTGWVNASETEYTEIRARITHQS</sequence>
<protein>
    <submittedName>
        <fullName evidence="1">Uncharacterized protein</fullName>
    </submittedName>
</protein>
<dbReference type="EMBL" id="CP031222">
    <property type="protein sequence ID" value="AXI02865.1"/>
    <property type="molecule type" value="Genomic_DNA"/>
</dbReference>
<dbReference type="AlphaFoldDB" id="A0A345P6F6"/>
<evidence type="ECO:0000313" key="2">
    <source>
        <dbReference type="Proteomes" id="UP000253940"/>
    </source>
</evidence>